<evidence type="ECO:0000256" key="1">
    <source>
        <dbReference type="SAM" id="Phobius"/>
    </source>
</evidence>
<dbReference type="InterPro" id="IPR021354">
    <property type="entry name" value="DUF2975"/>
</dbReference>
<comment type="caution">
    <text evidence="2">The sequence shown here is derived from an EMBL/GenBank/DDBJ whole genome shotgun (WGS) entry which is preliminary data.</text>
</comment>
<keyword evidence="1" id="KW-0472">Membrane</keyword>
<protein>
    <submittedName>
        <fullName evidence="2">DUF2975 domain-containing protein</fullName>
    </submittedName>
</protein>
<dbReference type="AlphaFoldDB" id="A0A553WGX7"/>
<sequence length="176" mass="19221">MTEIADNRILRMARWLVYLIMGFVAFAGSVLALVCVILPFYWTEAIAELSKVHPDLNPLTLLPHLLSVFALGILTLGLIWTVMRKLLAIIASVEEGNPFVRANAIRLKAIGWLMVGLQIVGVPLAIAAGTVADMFGESDTGWDFSLNGILAILLVFILAGIFERGAEMREELEGTI</sequence>
<proteinExistence type="predicted"/>
<gene>
    <name evidence="2" type="ORF">FOM92_00315</name>
</gene>
<dbReference type="EMBL" id="VKKU01000001">
    <property type="protein sequence ID" value="TSB03928.1"/>
    <property type="molecule type" value="Genomic_DNA"/>
</dbReference>
<reference evidence="2 3" key="1">
    <citation type="submission" date="2019-07" db="EMBL/GenBank/DDBJ databases">
        <authorList>
            <person name="Park M."/>
        </authorList>
    </citation>
    <scope>NUCLEOTIDE SEQUENCE [LARGE SCALE GENOMIC DNA]</scope>
    <source>
        <strain evidence="2 3">KCTC32445</strain>
    </source>
</reference>
<feature type="transmembrane region" description="Helical" evidence="1">
    <location>
        <begin position="109"/>
        <end position="132"/>
    </location>
</feature>
<accession>A0A553WGX7</accession>
<feature type="transmembrane region" description="Helical" evidence="1">
    <location>
        <begin position="144"/>
        <end position="162"/>
    </location>
</feature>
<evidence type="ECO:0000313" key="2">
    <source>
        <dbReference type="EMBL" id="TSB03928.1"/>
    </source>
</evidence>
<dbReference type="OrthoDB" id="7349915at2"/>
<keyword evidence="3" id="KW-1185">Reference proteome</keyword>
<dbReference type="Proteomes" id="UP000320160">
    <property type="component" value="Unassembled WGS sequence"/>
</dbReference>
<evidence type="ECO:0000313" key="3">
    <source>
        <dbReference type="Proteomes" id="UP000320160"/>
    </source>
</evidence>
<name>A0A553WGX7_9SPHN</name>
<feature type="transmembrane region" description="Helical" evidence="1">
    <location>
        <begin position="15"/>
        <end position="41"/>
    </location>
</feature>
<dbReference type="RefSeq" id="WP_143774788.1">
    <property type="nucleotide sequence ID" value="NZ_VKKU01000001.1"/>
</dbReference>
<organism evidence="2 3">
    <name type="scientific">Sphingorhabdus contaminans</name>
    <dbReference type="NCBI Taxonomy" id="1343899"/>
    <lineage>
        <taxon>Bacteria</taxon>
        <taxon>Pseudomonadati</taxon>
        <taxon>Pseudomonadota</taxon>
        <taxon>Alphaproteobacteria</taxon>
        <taxon>Sphingomonadales</taxon>
        <taxon>Sphingomonadaceae</taxon>
        <taxon>Sphingorhabdus</taxon>
    </lineage>
</organism>
<dbReference type="Pfam" id="PF11188">
    <property type="entry name" value="DUF2975"/>
    <property type="match status" value="1"/>
</dbReference>
<feature type="transmembrane region" description="Helical" evidence="1">
    <location>
        <begin position="61"/>
        <end position="82"/>
    </location>
</feature>
<keyword evidence="1" id="KW-0812">Transmembrane</keyword>
<keyword evidence="1" id="KW-1133">Transmembrane helix</keyword>